<keyword evidence="1" id="KW-0812">Transmembrane</keyword>
<feature type="signal peptide" evidence="2">
    <location>
        <begin position="1"/>
        <end position="21"/>
    </location>
</feature>
<name>A0A679JLD0_VARPD</name>
<feature type="chain" id="PRO_5025599980" description="DUF3649 domain-containing protein" evidence="2">
    <location>
        <begin position="22"/>
        <end position="98"/>
    </location>
</feature>
<keyword evidence="2" id="KW-0732">Signal</keyword>
<dbReference type="AlphaFoldDB" id="A0A679JLD0"/>
<keyword evidence="1" id="KW-1133">Transmembrane helix</keyword>
<feature type="transmembrane region" description="Helical" evidence="1">
    <location>
        <begin position="76"/>
        <end position="93"/>
    </location>
</feature>
<proteinExistence type="predicted"/>
<evidence type="ECO:0008006" key="4">
    <source>
        <dbReference type="Google" id="ProtNLM"/>
    </source>
</evidence>
<protein>
    <recommendedName>
        <fullName evidence="4">DUF3649 domain-containing protein</fullName>
    </recommendedName>
</protein>
<sequence>MNLRSFASLAALLLLSRVAAAVIGGYALAAAFAVFLAAVLPAGRAEAVIGGMQLSFVVYLAAVTWAFSPVPLLRAWIGLLLPAAALAALGWALRGAGA</sequence>
<evidence type="ECO:0000256" key="2">
    <source>
        <dbReference type="SAM" id="SignalP"/>
    </source>
</evidence>
<dbReference type="EMBL" id="LR743507">
    <property type="protein sequence ID" value="CAA2108162.1"/>
    <property type="molecule type" value="Genomic_DNA"/>
</dbReference>
<keyword evidence="1" id="KW-0472">Membrane</keyword>
<evidence type="ECO:0000313" key="3">
    <source>
        <dbReference type="EMBL" id="CAA2108162.1"/>
    </source>
</evidence>
<evidence type="ECO:0000256" key="1">
    <source>
        <dbReference type="SAM" id="Phobius"/>
    </source>
</evidence>
<accession>A0A679JLD0</accession>
<reference evidence="3" key="1">
    <citation type="submission" date="2019-12" db="EMBL/GenBank/DDBJ databases">
        <authorList>
            <person name="Cremers G."/>
        </authorList>
    </citation>
    <scope>NUCLEOTIDE SEQUENCE</scope>
    <source>
        <strain evidence="3">Vvax</strain>
    </source>
</reference>
<dbReference type="RefSeq" id="WP_339092187.1">
    <property type="nucleotide sequence ID" value="NZ_LR743507.1"/>
</dbReference>
<gene>
    <name evidence="3" type="ORF">VVAX_04675</name>
</gene>
<organism evidence="3">
    <name type="scientific">Variovorax paradoxus</name>
    <dbReference type="NCBI Taxonomy" id="34073"/>
    <lineage>
        <taxon>Bacteria</taxon>
        <taxon>Pseudomonadati</taxon>
        <taxon>Pseudomonadota</taxon>
        <taxon>Betaproteobacteria</taxon>
        <taxon>Burkholderiales</taxon>
        <taxon>Comamonadaceae</taxon>
        <taxon>Variovorax</taxon>
    </lineage>
</organism>
<feature type="transmembrane region" description="Helical" evidence="1">
    <location>
        <begin position="54"/>
        <end position="70"/>
    </location>
</feature>